<keyword evidence="3" id="KW-1185">Reference proteome</keyword>
<protein>
    <submittedName>
        <fullName evidence="2">Uncharacterized protein</fullName>
    </submittedName>
</protein>
<organism evidence="2 3">
    <name type="scientific">Marchantia polymorpha subsp. ruderalis</name>
    <dbReference type="NCBI Taxonomy" id="1480154"/>
    <lineage>
        <taxon>Eukaryota</taxon>
        <taxon>Viridiplantae</taxon>
        <taxon>Streptophyta</taxon>
        <taxon>Embryophyta</taxon>
        <taxon>Marchantiophyta</taxon>
        <taxon>Marchantiopsida</taxon>
        <taxon>Marchantiidae</taxon>
        <taxon>Marchantiales</taxon>
        <taxon>Marchantiaceae</taxon>
        <taxon>Marchantia</taxon>
    </lineage>
</organism>
<feature type="compositionally biased region" description="Basic and acidic residues" evidence="1">
    <location>
        <begin position="123"/>
        <end position="144"/>
    </location>
</feature>
<name>A0A176VXN5_MARPO</name>
<evidence type="ECO:0000313" key="3">
    <source>
        <dbReference type="Proteomes" id="UP000077202"/>
    </source>
</evidence>
<feature type="compositionally biased region" description="Basic and acidic residues" evidence="1">
    <location>
        <begin position="101"/>
        <end position="110"/>
    </location>
</feature>
<sequence>MGLLTKNEESRFPKERKILKLDTDEGTEEEYVTQAKEITRGAARGPVRVKIITIEEVSERRPAKSVAMTEGTASTTYEDTRKEVNLWTTQAGPLGIQYEDPMEKEVEPSKKRTATTSQGLQPLERKQPSLEKNKKEDVLERKTSKEHAKVAERIASLTSMCATMTLTLQEREEQLRAKEMKCEILRLNLAKEKELRAKEELRTKDPWREIAAMKTKRMEFQGRIGARIESHNKLLQCANELMASLAELTKKHEAKLASWVHILTDCKTAKSLEVECRVKLNVLKSNRCHFFQIERVK</sequence>
<dbReference type="EMBL" id="LVLJ01002430">
    <property type="protein sequence ID" value="OAE25032.1"/>
    <property type="molecule type" value="Genomic_DNA"/>
</dbReference>
<accession>A0A176VXN5</accession>
<evidence type="ECO:0000313" key="2">
    <source>
        <dbReference type="EMBL" id="OAE25032.1"/>
    </source>
</evidence>
<dbReference type="Proteomes" id="UP000077202">
    <property type="component" value="Unassembled WGS sequence"/>
</dbReference>
<dbReference type="AlphaFoldDB" id="A0A176VXN5"/>
<reference evidence="2" key="1">
    <citation type="submission" date="2016-03" db="EMBL/GenBank/DDBJ databases">
        <title>Mechanisms controlling the formation of the plant cell surface in tip-growing cells are functionally conserved among land plants.</title>
        <authorList>
            <person name="Honkanen S."/>
            <person name="Jones V.A."/>
            <person name="Morieri G."/>
            <person name="Champion C."/>
            <person name="Hetherington A.J."/>
            <person name="Kelly S."/>
            <person name="Saint-Marcoux D."/>
            <person name="Proust H."/>
            <person name="Prescott H."/>
            <person name="Dolan L."/>
        </authorList>
    </citation>
    <scope>NUCLEOTIDE SEQUENCE [LARGE SCALE GENOMIC DNA]</scope>
    <source>
        <tissue evidence="2">Whole gametophyte</tissue>
    </source>
</reference>
<comment type="caution">
    <text evidence="2">The sequence shown here is derived from an EMBL/GenBank/DDBJ whole genome shotgun (WGS) entry which is preliminary data.</text>
</comment>
<proteinExistence type="predicted"/>
<evidence type="ECO:0000256" key="1">
    <source>
        <dbReference type="SAM" id="MobiDB-lite"/>
    </source>
</evidence>
<gene>
    <name evidence="2" type="ORF">AXG93_1369s1000</name>
</gene>
<feature type="region of interest" description="Disordered" evidence="1">
    <location>
        <begin position="97"/>
        <end position="144"/>
    </location>
</feature>